<proteinExistence type="predicted"/>
<dbReference type="GO" id="GO:0005829">
    <property type="term" value="C:cytosol"/>
    <property type="evidence" value="ECO:0007669"/>
    <property type="project" value="TreeGrafter"/>
</dbReference>
<reference evidence="3 4" key="2">
    <citation type="submission" date="2019-09" db="EMBL/GenBank/DDBJ databases">
        <authorList>
            <person name="Jin C."/>
        </authorList>
    </citation>
    <scope>NUCLEOTIDE SEQUENCE [LARGE SCALE GENOMIC DNA]</scope>
    <source>
        <strain evidence="3 4">BN140078</strain>
    </source>
</reference>
<evidence type="ECO:0000256" key="2">
    <source>
        <dbReference type="ARBA" id="ARBA00022679"/>
    </source>
</evidence>
<evidence type="ECO:0000313" key="3">
    <source>
        <dbReference type="EMBL" id="KAA2239251.1"/>
    </source>
</evidence>
<accession>A0A5B2VJJ3</accession>
<protein>
    <submittedName>
        <fullName evidence="3">Glycosyltransferase family 9 protein</fullName>
    </submittedName>
</protein>
<dbReference type="Proteomes" id="UP000324611">
    <property type="component" value="Unassembled WGS sequence"/>
</dbReference>
<dbReference type="InterPro" id="IPR051199">
    <property type="entry name" value="LPS_LOS_Heptosyltrfase"/>
</dbReference>
<evidence type="ECO:0000313" key="4">
    <source>
        <dbReference type="Proteomes" id="UP000324611"/>
    </source>
</evidence>
<sequence length="348" mass="37834">MSQIKKIAILRALQLGDLICLIPAVRALKKAYPRATITLIGLPGQKGFATRFRHYFDHFVEFPGWPGLPEQKPVLSRVTRFLTDAQLQQYDLVLQLQGNGTHTNELCELLGGKRTAGLRLEGAYCPDEQLFPVMTESEHEILRLLKVVHALGVPLQGTALEFPVTTSEYAAADKIMQRLHLTAGQYVCLHPGARDCRRRWSPANFAAIGDTLAAAGYQILVTGSKEEQSLTKAVADQMRYRAIDLVASIGHTGIGELAVLIRGAAALLSNDTGVSHVAAALQTPSVVVFSHFSDPDRWAPLDASLHLTIPAAQSHDLGVVLAAMEKVLQRPLAANKTAAHVVQEQPIV</sequence>
<dbReference type="Gene3D" id="3.40.50.2000">
    <property type="entry name" value="Glycogen Phosphorylase B"/>
    <property type="match status" value="2"/>
</dbReference>
<dbReference type="AlphaFoldDB" id="A0A5B2VJJ3"/>
<dbReference type="RefSeq" id="WP_149840430.1">
    <property type="nucleotide sequence ID" value="NZ_VUOC01000004.1"/>
</dbReference>
<evidence type="ECO:0000256" key="1">
    <source>
        <dbReference type="ARBA" id="ARBA00022676"/>
    </source>
</evidence>
<keyword evidence="2 3" id="KW-0808">Transferase</keyword>
<gene>
    <name evidence="3" type="ORF">F0L74_23885</name>
</gene>
<keyword evidence="1" id="KW-0328">Glycosyltransferase</keyword>
<dbReference type="PANTHER" id="PTHR30160">
    <property type="entry name" value="TETRAACYLDISACCHARIDE 4'-KINASE-RELATED"/>
    <property type="match status" value="1"/>
</dbReference>
<comment type="caution">
    <text evidence="3">The sequence shown here is derived from an EMBL/GenBank/DDBJ whole genome shotgun (WGS) entry which is preliminary data.</text>
</comment>
<organism evidence="3 4">
    <name type="scientific">Chitinophaga agrisoli</name>
    <dbReference type="NCBI Taxonomy" id="2607653"/>
    <lineage>
        <taxon>Bacteria</taxon>
        <taxon>Pseudomonadati</taxon>
        <taxon>Bacteroidota</taxon>
        <taxon>Chitinophagia</taxon>
        <taxon>Chitinophagales</taxon>
        <taxon>Chitinophagaceae</taxon>
        <taxon>Chitinophaga</taxon>
    </lineage>
</organism>
<dbReference type="CDD" id="cd03789">
    <property type="entry name" value="GT9_LPS_heptosyltransferase"/>
    <property type="match status" value="1"/>
</dbReference>
<dbReference type="SUPFAM" id="SSF53756">
    <property type="entry name" value="UDP-Glycosyltransferase/glycogen phosphorylase"/>
    <property type="match status" value="1"/>
</dbReference>
<dbReference type="GO" id="GO:0009244">
    <property type="term" value="P:lipopolysaccharide core region biosynthetic process"/>
    <property type="evidence" value="ECO:0007669"/>
    <property type="project" value="TreeGrafter"/>
</dbReference>
<dbReference type="GO" id="GO:0008713">
    <property type="term" value="F:ADP-heptose-lipopolysaccharide heptosyltransferase activity"/>
    <property type="evidence" value="ECO:0007669"/>
    <property type="project" value="TreeGrafter"/>
</dbReference>
<dbReference type="EMBL" id="VUOC01000004">
    <property type="protein sequence ID" value="KAA2239251.1"/>
    <property type="molecule type" value="Genomic_DNA"/>
</dbReference>
<keyword evidence="4" id="KW-1185">Reference proteome</keyword>
<dbReference type="PANTHER" id="PTHR30160:SF1">
    <property type="entry name" value="LIPOPOLYSACCHARIDE 1,2-N-ACETYLGLUCOSAMINETRANSFERASE-RELATED"/>
    <property type="match status" value="1"/>
</dbReference>
<dbReference type="InterPro" id="IPR002201">
    <property type="entry name" value="Glyco_trans_9"/>
</dbReference>
<reference evidence="3 4" key="1">
    <citation type="submission" date="2019-09" db="EMBL/GenBank/DDBJ databases">
        <title>Chitinophaga ginsengihumi sp. nov., isolated from soil of ginseng rhizosphere.</title>
        <authorList>
            <person name="Lee J."/>
        </authorList>
    </citation>
    <scope>NUCLEOTIDE SEQUENCE [LARGE SCALE GENOMIC DNA]</scope>
    <source>
        <strain evidence="3 4">BN140078</strain>
    </source>
</reference>
<name>A0A5B2VJJ3_9BACT</name>
<dbReference type="Pfam" id="PF01075">
    <property type="entry name" value="Glyco_transf_9"/>
    <property type="match status" value="1"/>
</dbReference>